<evidence type="ECO:0000259" key="12">
    <source>
        <dbReference type="PROSITE" id="PS50865"/>
    </source>
</evidence>
<dbReference type="Pfam" id="PF01753">
    <property type="entry name" value="zf-MYND"/>
    <property type="match status" value="1"/>
</dbReference>
<feature type="domain" description="MYND-type" evidence="12">
    <location>
        <begin position="9"/>
        <end position="46"/>
    </location>
</feature>
<dbReference type="Proteomes" id="UP000789390">
    <property type="component" value="Unassembled WGS sequence"/>
</dbReference>
<evidence type="ECO:0000256" key="6">
    <source>
        <dbReference type="ARBA" id="ARBA00022964"/>
    </source>
</evidence>
<evidence type="ECO:0000256" key="5">
    <source>
        <dbReference type="ARBA" id="ARBA00022896"/>
    </source>
</evidence>
<evidence type="ECO:0000256" key="10">
    <source>
        <dbReference type="ARBA" id="ARBA00049134"/>
    </source>
</evidence>
<dbReference type="InterPro" id="IPR044862">
    <property type="entry name" value="Pro_4_hyd_alph_FE2OG_OXY"/>
</dbReference>
<dbReference type="GO" id="GO:0008198">
    <property type="term" value="F:ferrous iron binding"/>
    <property type="evidence" value="ECO:0007669"/>
    <property type="project" value="TreeGrafter"/>
</dbReference>
<keyword evidence="6" id="KW-0223">Dioxygenase</keyword>
<dbReference type="PROSITE" id="PS01360">
    <property type="entry name" value="ZF_MYND_1"/>
    <property type="match status" value="1"/>
</dbReference>
<comment type="caution">
    <text evidence="14">The sequence shown here is derived from an EMBL/GenBank/DDBJ whole genome shotgun (WGS) entry which is preliminary data.</text>
</comment>
<proteinExistence type="predicted"/>
<dbReference type="GO" id="GO:0071456">
    <property type="term" value="P:cellular response to hypoxia"/>
    <property type="evidence" value="ECO:0007669"/>
    <property type="project" value="TreeGrafter"/>
</dbReference>
<evidence type="ECO:0000256" key="11">
    <source>
        <dbReference type="PROSITE-ProRule" id="PRU00134"/>
    </source>
</evidence>
<evidence type="ECO:0000256" key="3">
    <source>
        <dbReference type="ARBA" id="ARBA00022771"/>
    </source>
</evidence>
<keyword evidence="8" id="KW-0408">Iron</keyword>
<dbReference type="InterPro" id="IPR051559">
    <property type="entry name" value="HIF_prolyl_hydroxylases"/>
</dbReference>
<evidence type="ECO:0000259" key="13">
    <source>
        <dbReference type="PROSITE" id="PS51471"/>
    </source>
</evidence>
<evidence type="ECO:0000256" key="4">
    <source>
        <dbReference type="ARBA" id="ARBA00022833"/>
    </source>
</evidence>
<keyword evidence="4" id="KW-0862">Zinc</keyword>
<dbReference type="PROSITE" id="PS51471">
    <property type="entry name" value="FE2OG_OXY"/>
    <property type="match status" value="1"/>
</dbReference>
<dbReference type="PROSITE" id="PS50865">
    <property type="entry name" value="ZF_MYND_2"/>
    <property type="match status" value="1"/>
</dbReference>
<dbReference type="GO" id="GO:0031418">
    <property type="term" value="F:L-ascorbic acid binding"/>
    <property type="evidence" value="ECO:0007669"/>
    <property type="project" value="UniProtKB-KW"/>
</dbReference>
<keyword evidence="3 11" id="KW-0863">Zinc-finger</keyword>
<dbReference type="SMART" id="SM00702">
    <property type="entry name" value="P4Hc"/>
    <property type="match status" value="1"/>
</dbReference>
<keyword evidence="7" id="KW-0560">Oxidoreductase</keyword>
<dbReference type="Gene3D" id="6.10.140.2220">
    <property type="match status" value="1"/>
</dbReference>
<evidence type="ECO:0000256" key="8">
    <source>
        <dbReference type="ARBA" id="ARBA00023004"/>
    </source>
</evidence>
<reference evidence="14" key="1">
    <citation type="submission" date="2021-11" db="EMBL/GenBank/DDBJ databases">
        <authorList>
            <person name="Schell T."/>
        </authorList>
    </citation>
    <scope>NUCLEOTIDE SEQUENCE</scope>
    <source>
        <strain evidence="14">M5</strain>
    </source>
</reference>
<organism evidence="14 15">
    <name type="scientific">Daphnia galeata</name>
    <dbReference type="NCBI Taxonomy" id="27404"/>
    <lineage>
        <taxon>Eukaryota</taxon>
        <taxon>Metazoa</taxon>
        <taxon>Ecdysozoa</taxon>
        <taxon>Arthropoda</taxon>
        <taxon>Crustacea</taxon>
        <taxon>Branchiopoda</taxon>
        <taxon>Diplostraca</taxon>
        <taxon>Cladocera</taxon>
        <taxon>Anomopoda</taxon>
        <taxon>Daphniidae</taxon>
        <taxon>Daphnia</taxon>
    </lineage>
</organism>
<dbReference type="SUPFAM" id="SSF144232">
    <property type="entry name" value="HIT/MYND zinc finger-like"/>
    <property type="match status" value="1"/>
</dbReference>
<keyword evidence="15" id="KW-1185">Reference proteome</keyword>
<dbReference type="GO" id="GO:0160082">
    <property type="term" value="F:hypoxia-inducible factor-proline dioxygenase activity"/>
    <property type="evidence" value="ECO:0007669"/>
    <property type="project" value="UniProtKB-EC"/>
</dbReference>
<evidence type="ECO:0000256" key="2">
    <source>
        <dbReference type="ARBA" id="ARBA00022723"/>
    </source>
</evidence>
<keyword evidence="5" id="KW-0847">Vitamin C</keyword>
<dbReference type="PANTHER" id="PTHR12907:SF26">
    <property type="entry name" value="HIF PROLYL HYDROXYLASE, ISOFORM C"/>
    <property type="match status" value="1"/>
</dbReference>
<evidence type="ECO:0000256" key="9">
    <source>
        <dbReference type="ARBA" id="ARBA00039004"/>
    </source>
</evidence>
<dbReference type="AlphaFoldDB" id="A0A8J2RL44"/>
<evidence type="ECO:0000256" key="7">
    <source>
        <dbReference type="ARBA" id="ARBA00023002"/>
    </source>
</evidence>
<comment type="catalytic activity">
    <reaction evidence="10">
        <text>L-prolyl-[hypoxia-inducible factor alpha subunit] + 2-oxoglutarate + O2 = trans-4-hydroxy-L-prolyl-[hypoxia-inducible factor alpha subunit] + succinate + CO2</text>
        <dbReference type="Rhea" id="RHEA:48400"/>
        <dbReference type="Rhea" id="RHEA-COMP:12093"/>
        <dbReference type="Rhea" id="RHEA-COMP:12094"/>
        <dbReference type="ChEBI" id="CHEBI:15379"/>
        <dbReference type="ChEBI" id="CHEBI:16526"/>
        <dbReference type="ChEBI" id="CHEBI:16810"/>
        <dbReference type="ChEBI" id="CHEBI:30031"/>
        <dbReference type="ChEBI" id="CHEBI:50342"/>
        <dbReference type="ChEBI" id="CHEBI:61965"/>
        <dbReference type="EC" id="1.14.11.29"/>
    </reaction>
</comment>
<protein>
    <recommendedName>
        <fullName evidence="9">hypoxia-inducible factor-proline dioxygenase</fullName>
        <ecNumber evidence="9">1.14.11.29</ecNumber>
    </recommendedName>
</protein>
<comment type="cofactor">
    <cofactor evidence="1">
        <name>L-ascorbate</name>
        <dbReference type="ChEBI" id="CHEBI:38290"/>
    </cofactor>
</comment>
<keyword evidence="2" id="KW-0479">Metal-binding</keyword>
<dbReference type="PANTHER" id="PTHR12907">
    <property type="entry name" value="EGL NINE HOMOLOG-RELATED"/>
    <property type="match status" value="1"/>
</dbReference>
<dbReference type="InterPro" id="IPR006620">
    <property type="entry name" value="Pro_4_hyd_alph"/>
</dbReference>
<accession>A0A8J2RL44</accession>
<dbReference type="Pfam" id="PF13640">
    <property type="entry name" value="2OG-FeII_Oxy_3"/>
    <property type="match status" value="1"/>
</dbReference>
<evidence type="ECO:0000313" key="14">
    <source>
        <dbReference type="EMBL" id="CAH0104562.1"/>
    </source>
</evidence>
<dbReference type="EMBL" id="CAKKLH010000146">
    <property type="protein sequence ID" value="CAH0104562.1"/>
    <property type="molecule type" value="Genomic_DNA"/>
</dbReference>
<name>A0A8J2RL44_9CRUS</name>
<sequence length="465" mass="52478">MNISSSSVCNLCGLSGHLYRCVRCRTALYCSKEHQKQDWNVHKLVCVTPGSKEKVKGIVNFDDKKKSSTIEGVENLSNVSKLNVDCDEISIEGFSVCDPAVCSMRVASGTSQSTLLSEGFKNEREDLRSKGSELNEKCGSSQEYSEDYLEDFLGQSENTNLKSKSENLEKAILFKMGSVTLASECGLNPETKWHSSHENSSFKQTGIPPFLHKSFNINSSCKEQLQSISMEWMSQICQFVVRDLEKYGICVVDNFMGKDRAESIYRSVVSMYHSGVFVEGETVSSSLDTTKKVRSDKITWVDGSENNCENIAHLISTIDTIIMNSIRMKGNGQLGQRTIGGRTKAMIACYPGSGSHYVKHVDNPNRDGRCITTTYYCNKDWDAKTIGGLLRIFPQGWSNQVVDIEPILDRMVFFWSDRRNPHEVQPSFRTRYAITVWYFDAKEREEARIRYNRECKLSVSSTVSQ</sequence>
<dbReference type="GO" id="GO:0008270">
    <property type="term" value="F:zinc ion binding"/>
    <property type="evidence" value="ECO:0007669"/>
    <property type="project" value="UniProtKB-KW"/>
</dbReference>
<evidence type="ECO:0000256" key="1">
    <source>
        <dbReference type="ARBA" id="ARBA00001961"/>
    </source>
</evidence>
<dbReference type="EC" id="1.14.11.29" evidence="9"/>
<evidence type="ECO:0000313" key="15">
    <source>
        <dbReference type="Proteomes" id="UP000789390"/>
    </source>
</evidence>
<gene>
    <name evidence="14" type="ORF">DGAL_LOCUS7470</name>
</gene>
<dbReference type="InterPro" id="IPR005123">
    <property type="entry name" value="Oxoglu/Fe-dep_dioxygenase_dom"/>
</dbReference>
<dbReference type="InterPro" id="IPR002893">
    <property type="entry name" value="Znf_MYND"/>
</dbReference>
<dbReference type="OrthoDB" id="10254730at2759"/>
<feature type="domain" description="Fe2OG dioxygenase" evidence="13">
    <location>
        <begin position="341"/>
        <end position="440"/>
    </location>
</feature>
<dbReference type="Gene3D" id="2.60.120.620">
    <property type="entry name" value="q2cbj1_9rhob like domain"/>
    <property type="match status" value="1"/>
</dbReference>